<feature type="compositionally biased region" description="Low complexity" evidence="1">
    <location>
        <begin position="164"/>
        <end position="180"/>
    </location>
</feature>
<keyword evidence="3" id="KW-1185">Reference proteome</keyword>
<name>A0A0D7BPX8_9AGAR</name>
<evidence type="ECO:0000313" key="2">
    <source>
        <dbReference type="EMBL" id="KIY71666.1"/>
    </source>
</evidence>
<organism evidence="2 3">
    <name type="scientific">Cylindrobasidium torrendii FP15055 ss-10</name>
    <dbReference type="NCBI Taxonomy" id="1314674"/>
    <lineage>
        <taxon>Eukaryota</taxon>
        <taxon>Fungi</taxon>
        <taxon>Dikarya</taxon>
        <taxon>Basidiomycota</taxon>
        <taxon>Agaricomycotina</taxon>
        <taxon>Agaricomycetes</taxon>
        <taxon>Agaricomycetidae</taxon>
        <taxon>Agaricales</taxon>
        <taxon>Marasmiineae</taxon>
        <taxon>Physalacriaceae</taxon>
        <taxon>Cylindrobasidium</taxon>
    </lineage>
</organism>
<feature type="compositionally biased region" description="Polar residues" evidence="1">
    <location>
        <begin position="181"/>
        <end position="201"/>
    </location>
</feature>
<reference evidence="2 3" key="1">
    <citation type="journal article" date="2015" name="Fungal Genet. Biol.">
        <title>Evolution of novel wood decay mechanisms in Agaricales revealed by the genome sequences of Fistulina hepatica and Cylindrobasidium torrendii.</title>
        <authorList>
            <person name="Floudas D."/>
            <person name="Held B.W."/>
            <person name="Riley R."/>
            <person name="Nagy L.G."/>
            <person name="Koehler G."/>
            <person name="Ransdell A.S."/>
            <person name="Younus H."/>
            <person name="Chow J."/>
            <person name="Chiniquy J."/>
            <person name="Lipzen A."/>
            <person name="Tritt A."/>
            <person name="Sun H."/>
            <person name="Haridas S."/>
            <person name="LaButti K."/>
            <person name="Ohm R.A."/>
            <person name="Kues U."/>
            <person name="Blanchette R.A."/>
            <person name="Grigoriev I.V."/>
            <person name="Minto R.E."/>
            <person name="Hibbett D.S."/>
        </authorList>
    </citation>
    <scope>NUCLEOTIDE SEQUENCE [LARGE SCALE GENOMIC DNA]</scope>
    <source>
        <strain evidence="2 3">FP15055 ss-10</strain>
    </source>
</reference>
<dbReference type="OrthoDB" id="654211at2759"/>
<feature type="region of interest" description="Disordered" evidence="1">
    <location>
        <begin position="149"/>
        <end position="210"/>
    </location>
</feature>
<sequence>MPAKMLTCKFNGCKKKATKARAADLDRHLMNHLPAHLKKDFQYRCGFEECKNASFQPGNIQTHWEAKHTGSPLVLIPAKGEGAVRDREVRIVLGLENDESTTNNGTQANLVEAADTVEASVTIGPAANVENDTVESVVEAPVSTNIAADNVATAEPVEVDTPDEPAATTTPATDVAPTDEVTASPTPALSDSTAASTPNATVSECESDSEVQVVEVNVEDPNVEGPNDTKEWKESAVAFDAIPAPHWHEESAPAWVRRKKHMLAGSCESEPAKIRRKKYILGVNSD</sequence>
<dbReference type="AlphaFoldDB" id="A0A0D7BPX8"/>
<proteinExistence type="predicted"/>
<dbReference type="Proteomes" id="UP000054007">
    <property type="component" value="Unassembled WGS sequence"/>
</dbReference>
<protein>
    <submittedName>
        <fullName evidence="2">Uncharacterized protein</fullName>
    </submittedName>
</protein>
<evidence type="ECO:0000313" key="3">
    <source>
        <dbReference type="Proteomes" id="UP000054007"/>
    </source>
</evidence>
<gene>
    <name evidence="2" type="ORF">CYLTODRAFT_450519</name>
</gene>
<evidence type="ECO:0000256" key="1">
    <source>
        <dbReference type="SAM" id="MobiDB-lite"/>
    </source>
</evidence>
<dbReference type="EMBL" id="KN880451">
    <property type="protein sequence ID" value="KIY71666.1"/>
    <property type="molecule type" value="Genomic_DNA"/>
</dbReference>
<accession>A0A0D7BPX8</accession>